<name>A0A347ZVL2_9CHLR</name>
<dbReference type="GO" id="GO:0004252">
    <property type="term" value="F:serine-type endopeptidase activity"/>
    <property type="evidence" value="ECO:0007669"/>
    <property type="project" value="InterPro"/>
</dbReference>
<dbReference type="InterPro" id="IPR001478">
    <property type="entry name" value="PDZ"/>
</dbReference>
<dbReference type="InterPro" id="IPR051201">
    <property type="entry name" value="Chloro_Bact_Ser_Proteases"/>
</dbReference>
<keyword evidence="7" id="KW-1185">Reference proteome</keyword>
<evidence type="ECO:0000256" key="3">
    <source>
        <dbReference type="SAM" id="MobiDB-lite"/>
    </source>
</evidence>
<dbReference type="PANTHER" id="PTHR43343">
    <property type="entry name" value="PEPTIDASE S12"/>
    <property type="match status" value="1"/>
</dbReference>
<organism evidence="6 7">
    <name type="scientific">Pelolinea submarina</name>
    <dbReference type="NCBI Taxonomy" id="913107"/>
    <lineage>
        <taxon>Bacteria</taxon>
        <taxon>Bacillati</taxon>
        <taxon>Chloroflexota</taxon>
        <taxon>Anaerolineae</taxon>
        <taxon>Anaerolineales</taxon>
        <taxon>Anaerolineaceae</taxon>
        <taxon>Pelolinea</taxon>
    </lineage>
</organism>
<evidence type="ECO:0000313" key="7">
    <source>
        <dbReference type="Proteomes" id="UP000256388"/>
    </source>
</evidence>
<dbReference type="Proteomes" id="UP000256388">
    <property type="component" value="Unassembled WGS sequence"/>
</dbReference>
<dbReference type="Gene3D" id="2.30.42.10">
    <property type="match status" value="2"/>
</dbReference>
<dbReference type="AlphaFoldDB" id="A0A347ZVL2"/>
<feature type="signal peptide" evidence="4">
    <location>
        <begin position="1"/>
        <end position="18"/>
    </location>
</feature>
<dbReference type="RefSeq" id="WP_158675117.1">
    <property type="nucleotide sequence ID" value="NZ_AP018437.1"/>
</dbReference>
<feature type="chain" id="PRO_5030063662" evidence="4">
    <location>
        <begin position="19"/>
        <end position="546"/>
    </location>
</feature>
<evidence type="ECO:0000256" key="2">
    <source>
        <dbReference type="ARBA" id="ARBA00022801"/>
    </source>
</evidence>
<dbReference type="PANTHER" id="PTHR43343:SF3">
    <property type="entry name" value="PROTEASE DO-LIKE 8, CHLOROPLASTIC"/>
    <property type="match status" value="1"/>
</dbReference>
<feature type="domain" description="PDZ" evidence="5">
    <location>
        <begin position="425"/>
        <end position="533"/>
    </location>
</feature>
<dbReference type="InterPro" id="IPR001940">
    <property type="entry name" value="Peptidase_S1C"/>
</dbReference>
<feature type="region of interest" description="Disordered" evidence="3">
    <location>
        <begin position="105"/>
        <end position="124"/>
    </location>
</feature>
<dbReference type="Gene3D" id="2.40.10.120">
    <property type="match status" value="1"/>
</dbReference>
<comment type="caution">
    <text evidence="6">The sequence shown here is derived from an EMBL/GenBank/DDBJ whole genome shotgun (WGS) entry which is preliminary data.</text>
</comment>
<dbReference type="EMBL" id="QUMS01000003">
    <property type="protein sequence ID" value="REG07038.1"/>
    <property type="molecule type" value="Genomic_DNA"/>
</dbReference>
<dbReference type="Pfam" id="PF13180">
    <property type="entry name" value="PDZ_2"/>
    <property type="match status" value="2"/>
</dbReference>
<accession>A0A347ZVL2</accession>
<dbReference type="PROSITE" id="PS50106">
    <property type="entry name" value="PDZ"/>
    <property type="match status" value="1"/>
</dbReference>
<dbReference type="SMART" id="SM00228">
    <property type="entry name" value="PDZ"/>
    <property type="match status" value="2"/>
</dbReference>
<protein>
    <submittedName>
        <fullName evidence="6">S1-C subfamily serine protease</fullName>
    </submittedName>
</protein>
<evidence type="ECO:0000256" key="1">
    <source>
        <dbReference type="ARBA" id="ARBA00022670"/>
    </source>
</evidence>
<gene>
    <name evidence="6" type="ORF">DFR64_2240</name>
</gene>
<proteinExistence type="predicted"/>
<dbReference type="Pfam" id="PF13365">
    <property type="entry name" value="Trypsin_2"/>
    <property type="match status" value="1"/>
</dbReference>
<keyword evidence="4" id="KW-0732">Signal</keyword>
<sequence length="546" mass="56716">MKKIVISMISLLMIVGLAACNTAAEVNLPDDSAQAASPTAESQSPTTAATEAVQNPVEAPSLEGLQASYEAIYDAVLPSVVSIEVTSTVVQNTPSLPSLPFDFGLPQDENQDNNQQEYQESGAGSGFVWDTEGHIVTNSHVVNGADNIRVIFSDGTSVAGEVIGSDSASDLAVVKVDVPAAELTPIQVTDSTQAKVGQLVVAIGNPYRLSSSMTTGIISGLGRSLSLDSSTTLTYTIPDVIQTDAAINPGNSGGVLVDINGRLLGVTTAIESPVRANSGVGYVVPSIIVEKIVPFLIQDGFYQQPYIGISGTDLTPELAEAMDMDITQRGALVIDVNSGTPAETAGLQGSDRTATINGQDARVGGDVITAVDSNAINDFEDLTAYLARYTNVGQTIEITYLRDGQENTTSLTLAARPGTENGSNTTQTEETASGAWLGIKGVDMTDEIASAMGLKTTPQGVLVEQISAGSPADEAGLRGSYKPLEINGQEILVGGDIITAVDKTQVGSINELASTISGYQIGDEVSLTIQRDGKEMKVSVTLAEKP</sequence>
<dbReference type="InterPro" id="IPR036034">
    <property type="entry name" value="PDZ_sf"/>
</dbReference>
<dbReference type="PROSITE" id="PS51257">
    <property type="entry name" value="PROKAR_LIPOPROTEIN"/>
    <property type="match status" value="1"/>
</dbReference>
<feature type="compositionally biased region" description="Polar residues" evidence="3">
    <location>
        <begin position="34"/>
        <end position="52"/>
    </location>
</feature>
<keyword evidence="1 6" id="KW-0645">Protease</keyword>
<dbReference type="SUPFAM" id="SSF50156">
    <property type="entry name" value="PDZ domain-like"/>
    <property type="match status" value="2"/>
</dbReference>
<dbReference type="SUPFAM" id="SSF50494">
    <property type="entry name" value="Trypsin-like serine proteases"/>
    <property type="match status" value="1"/>
</dbReference>
<evidence type="ECO:0000256" key="4">
    <source>
        <dbReference type="SAM" id="SignalP"/>
    </source>
</evidence>
<keyword evidence="2" id="KW-0378">Hydrolase</keyword>
<dbReference type="PRINTS" id="PR00834">
    <property type="entry name" value="PROTEASES2C"/>
</dbReference>
<dbReference type="GO" id="GO:0006508">
    <property type="term" value="P:proteolysis"/>
    <property type="evidence" value="ECO:0007669"/>
    <property type="project" value="UniProtKB-KW"/>
</dbReference>
<dbReference type="InterPro" id="IPR009003">
    <property type="entry name" value="Peptidase_S1_PA"/>
</dbReference>
<dbReference type="OrthoDB" id="9758917at2"/>
<evidence type="ECO:0000259" key="5">
    <source>
        <dbReference type="PROSITE" id="PS50106"/>
    </source>
</evidence>
<feature type="region of interest" description="Disordered" evidence="3">
    <location>
        <begin position="32"/>
        <end position="52"/>
    </location>
</feature>
<evidence type="ECO:0000313" key="6">
    <source>
        <dbReference type="EMBL" id="REG07038.1"/>
    </source>
</evidence>
<reference evidence="6 7" key="1">
    <citation type="submission" date="2018-08" db="EMBL/GenBank/DDBJ databases">
        <title>Genomic Encyclopedia of Type Strains, Phase IV (KMG-IV): sequencing the most valuable type-strain genomes for metagenomic binning, comparative biology and taxonomic classification.</title>
        <authorList>
            <person name="Goeker M."/>
        </authorList>
    </citation>
    <scope>NUCLEOTIDE SEQUENCE [LARGE SCALE GENOMIC DNA]</scope>
    <source>
        <strain evidence="6 7">DSM 23923</strain>
    </source>
</reference>